<dbReference type="EMBL" id="MLAK01001149">
    <property type="protein sequence ID" value="OHS96820.1"/>
    <property type="molecule type" value="Genomic_DNA"/>
</dbReference>
<dbReference type="SUPFAM" id="SSF48371">
    <property type="entry name" value="ARM repeat"/>
    <property type="match status" value="1"/>
</dbReference>
<name>A0A1J4JHW0_9EUKA</name>
<dbReference type="GeneID" id="94829713"/>
<sequence>MSKYDNYFTLICNQWATTLTAKLCIASSKDQASLDKIISQRVTKLSSNHEVTEALNSGLQLTRTHTPEQINMISESAESMILQLHSDEIFPRLFSNIFSLAHLVLTSIIDKSSRTKQALHTDQIVQEEKLSELDQLMCDTFVYLSSILDAAVQSHKLSTVSQIDLRLIEYIFHYVDHTLPNTVRASAGKIMCALSASPKHCQAISDYFWKAFNACKKDDEFRNFSSLIDGIMDLQLSLATPELAEAAIQFLACFTTNVKKVERGVLRMKFLAALSSIIKKLCSYSVAANHAEFNRLMMEIWGVVVKWSTRAKHTVFCLEFLQKMSAVMSANFFIAEHGKQLFSLLFKAVKDTKCDVEVLKIIRDAFANVHELYYDGHFAEFHDIIEGGLNHALFKVSSSHHIPKFKAPEQLDLIVEIYTEIGKKKFLPVVDLCRAVFKEQDPVESKTQRLICIRSLGNLAKAIPDVLVEYNDELYQYIQPMLLTTTPNPEETKYALLTFPLIYSPDDSMLAQTSQVIFEMSLNDPDGVESQPFQSIINYIEKLVSFKCNPLTVINYCHTLTKLIVTLPKEEIHKKLDYLLGIITAFNNTLTKQSDNLREITNHSFALGVTDWIDFRTKLDEALLTLLVYQDDSIVKKAKEIELLFLKDALAQLDQICLPQPVYNVCNLINDTTGDIIRQLPSLSKSNSKIFEDIFDALILSWKDNFSRFEKPYRGRYLILMAALARPNCHQLKMFLEEIFIIFKKMPTYQATSTAIDLLTPSLWVNVLNELQSWMASVGLTIPNFWVQYTNIYYAISNNPNFSEALGKDAKLVEHMERYIASLWHKKQDPESQGFYTTLEKTLKIIISYVSQSPNHFSHVLEPKPEAYGEFLDSFRDAIHFEFSEKFTSTFLETYLKTLEVIFHYSSFSNPAIFDDFCAWMEILSAQAKTNEQIQQMVVKVMEICLSQNPSFLENYFKNAVTPFGLFASQLLLAITNVYVKNPDTFEEKFENGNAVVLATVLLHLRNDDPLPRQAAAKLMCILIAKSHIFTSEPPTYLMMSLTSHSPSGYVTQASHFINFASKNITSKLAASVFQIFASNFKKMLDFQQQLLLMLATFLKLFVVECPVDKAVTILLRLTAQSDFNDPEISGNVSLLWLQYFSLVDKDLYSAIINAIFSTAAAQENLKSVETFSAINALVYAFEASPEDACKALFEPLMKYNRKVPKNYDDFVKLVSKPTVDFVVTREEIVAANVLSQIILSIESKEVFEKLVVPRLAPLMFFAAMMHDQDEFAITPFHPLFDAILNTALFRFANTSKLFTSNLERVQAANLVLRASSLNQQYEIFVGSSSSSSSKHIIAYDQNAVKTFTELLCQLDPNFKHNFFNIVLANTFVVTDNDRTMEPFLILMALIEEFDTKNVFNMMLFSVCAFKNKRGDIVDSIIDIVKQRMLSESLSEEAFAKEAASIISCFILFLSLDCRRSLSIHVIKIISEICTRVMKLSAKIKVSQELSSFLNKFGGDEYIASLFVKFVEETQTLGEQSIDDVITCLVAVSNVISIISGDEFNWCFIFAVLLEGYRHFLAVLGQRPTKDLIPNIPISRVDMFADYLAINIDDARMRHFVVEFFVSSMKSFKFIDLHKDNVAMMIISAFLIKTEIKLNPNLFDNLVKMSLLLSITADESGKAEAAHLLKYLINHTNHPVDSKFYSYAELRPKLVETTLKPIGYFTPHKKMSIDKECLPSCRIFRAAQQTQDVINFLMNHLKDNIESCT</sequence>
<organism evidence="1 2">
    <name type="scientific">Tritrichomonas foetus</name>
    <dbReference type="NCBI Taxonomy" id="1144522"/>
    <lineage>
        <taxon>Eukaryota</taxon>
        <taxon>Metamonada</taxon>
        <taxon>Parabasalia</taxon>
        <taxon>Tritrichomonadida</taxon>
        <taxon>Tritrichomonadidae</taxon>
        <taxon>Tritrichomonas</taxon>
    </lineage>
</organism>
<evidence type="ECO:0000313" key="1">
    <source>
        <dbReference type="EMBL" id="OHS96820.1"/>
    </source>
</evidence>
<dbReference type="RefSeq" id="XP_068349957.1">
    <property type="nucleotide sequence ID" value="XM_068495009.1"/>
</dbReference>
<accession>A0A1J4JHW0</accession>
<dbReference type="InterPro" id="IPR016024">
    <property type="entry name" value="ARM-type_fold"/>
</dbReference>
<dbReference type="OrthoDB" id="18116at2759"/>
<evidence type="ECO:0000313" key="2">
    <source>
        <dbReference type="Proteomes" id="UP000179807"/>
    </source>
</evidence>
<gene>
    <name evidence="1" type="ORF">TRFO_09703</name>
</gene>
<dbReference type="Proteomes" id="UP000179807">
    <property type="component" value="Unassembled WGS sequence"/>
</dbReference>
<comment type="caution">
    <text evidence="1">The sequence shown here is derived from an EMBL/GenBank/DDBJ whole genome shotgun (WGS) entry which is preliminary data.</text>
</comment>
<protein>
    <submittedName>
        <fullName evidence="1">Uncharacterized protein</fullName>
    </submittedName>
</protein>
<reference evidence="1" key="1">
    <citation type="submission" date="2016-10" db="EMBL/GenBank/DDBJ databases">
        <authorList>
            <person name="Benchimol M."/>
            <person name="Almeida L.G."/>
            <person name="Vasconcelos A.T."/>
            <person name="Perreira-Neves A."/>
            <person name="Rosa I.A."/>
            <person name="Tasca T."/>
            <person name="Bogo M.R."/>
            <person name="de Souza W."/>
        </authorList>
    </citation>
    <scope>NUCLEOTIDE SEQUENCE [LARGE SCALE GENOMIC DNA]</scope>
    <source>
        <strain evidence="1">K</strain>
    </source>
</reference>
<dbReference type="VEuPathDB" id="TrichDB:TRFO_09703"/>
<keyword evidence="2" id="KW-1185">Reference proteome</keyword>
<proteinExistence type="predicted"/>